<feature type="non-terminal residue" evidence="6">
    <location>
        <position position="185"/>
    </location>
</feature>
<evidence type="ECO:0000313" key="6">
    <source>
        <dbReference type="EMBL" id="SVD77807.1"/>
    </source>
</evidence>
<dbReference type="EMBL" id="UINC01172635">
    <property type="protein sequence ID" value="SVD77807.1"/>
    <property type="molecule type" value="Genomic_DNA"/>
</dbReference>
<evidence type="ECO:0000256" key="2">
    <source>
        <dbReference type="ARBA" id="ARBA00022723"/>
    </source>
</evidence>
<accession>A0A382Y379</accession>
<dbReference type="Pfam" id="PF00884">
    <property type="entry name" value="Sulfatase"/>
    <property type="match status" value="1"/>
</dbReference>
<comment type="similarity">
    <text evidence="1">Belongs to the sulfatase family.</text>
</comment>
<dbReference type="PANTHER" id="PTHR42693">
    <property type="entry name" value="ARYLSULFATASE FAMILY MEMBER"/>
    <property type="match status" value="1"/>
</dbReference>
<feature type="domain" description="Sulfatase N-terminal" evidence="5">
    <location>
        <begin position="18"/>
        <end position="161"/>
    </location>
</feature>
<dbReference type="Gene3D" id="3.40.720.10">
    <property type="entry name" value="Alkaline Phosphatase, subunit A"/>
    <property type="match status" value="1"/>
</dbReference>
<keyword evidence="4" id="KW-0106">Calcium</keyword>
<organism evidence="6">
    <name type="scientific">marine metagenome</name>
    <dbReference type="NCBI Taxonomy" id="408172"/>
    <lineage>
        <taxon>unclassified sequences</taxon>
        <taxon>metagenomes</taxon>
        <taxon>ecological metagenomes</taxon>
    </lineage>
</organism>
<dbReference type="GO" id="GO:0004065">
    <property type="term" value="F:arylsulfatase activity"/>
    <property type="evidence" value="ECO:0007669"/>
    <property type="project" value="TreeGrafter"/>
</dbReference>
<evidence type="ECO:0000256" key="4">
    <source>
        <dbReference type="ARBA" id="ARBA00022837"/>
    </source>
</evidence>
<dbReference type="PANTHER" id="PTHR42693:SF33">
    <property type="entry name" value="ARYLSULFATASE"/>
    <property type="match status" value="1"/>
</dbReference>
<proteinExistence type="inferred from homology"/>
<reference evidence="6" key="1">
    <citation type="submission" date="2018-05" db="EMBL/GenBank/DDBJ databases">
        <authorList>
            <person name="Lanie J.A."/>
            <person name="Ng W.-L."/>
            <person name="Kazmierczak K.M."/>
            <person name="Andrzejewski T.M."/>
            <person name="Davidsen T.M."/>
            <person name="Wayne K.J."/>
            <person name="Tettelin H."/>
            <person name="Glass J.I."/>
            <person name="Rusch D."/>
            <person name="Podicherti R."/>
            <person name="Tsui H.-C.T."/>
            <person name="Winkler M.E."/>
        </authorList>
    </citation>
    <scope>NUCLEOTIDE SEQUENCE</scope>
</reference>
<dbReference type="InterPro" id="IPR024607">
    <property type="entry name" value="Sulfatase_CS"/>
</dbReference>
<keyword evidence="2" id="KW-0479">Metal-binding</keyword>
<gene>
    <name evidence="6" type="ORF">METZ01_LOCUS430661</name>
</gene>
<dbReference type="InterPro" id="IPR050738">
    <property type="entry name" value="Sulfatase"/>
</dbReference>
<protein>
    <recommendedName>
        <fullName evidence="5">Sulfatase N-terminal domain-containing protein</fullName>
    </recommendedName>
</protein>
<dbReference type="InterPro" id="IPR000917">
    <property type="entry name" value="Sulfatase_N"/>
</dbReference>
<dbReference type="AlphaFoldDB" id="A0A382Y379"/>
<dbReference type="InterPro" id="IPR017850">
    <property type="entry name" value="Alkaline_phosphatase_core_sf"/>
</dbReference>
<dbReference type="PROSITE" id="PS00149">
    <property type="entry name" value="SULFATASE_2"/>
    <property type="match status" value="1"/>
</dbReference>
<sequence length="185" mass="20735">MALAVTNTAQAATTVARPNVVVMMVDDMGFAGPSIAPYGNPHYKTPGMDRLAREGLLFTDFHSSGTVCSPTRAGLLTGRYQQRVGIEAVIHPRSNHPEHRKGLHKSEVTFAELFKMAGYATGTVGKWHLGYAGENPEYHPQNHGFDYFKGYHSGNIDYINHWGDHMKHDWWHGRKETKEKGYTTH</sequence>
<dbReference type="SUPFAM" id="SSF53649">
    <property type="entry name" value="Alkaline phosphatase-like"/>
    <property type="match status" value="1"/>
</dbReference>
<name>A0A382Y379_9ZZZZ</name>
<dbReference type="GO" id="GO:0046872">
    <property type="term" value="F:metal ion binding"/>
    <property type="evidence" value="ECO:0007669"/>
    <property type="project" value="UniProtKB-KW"/>
</dbReference>
<evidence type="ECO:0000259" key="5">
    <source>
        <dbReference type="Pfam" id="PF00884"/>
    </source>
</evidence>
<evidence type="ECO:0000256" key="3">
    <source>
        <dbReference type="ARBA" id="ARBA00022801"/>
    </source>
</evidence>
<evidence type="ECO:0000256" key="1">
    <source>
        <dbReference type="ARBA" id="ARBA00008779"/>
    </source>
</evidence>
<keyword evidence="3" id="KW-0378">Hydrolase</keyword>